<dbReference type="Proteomes" id="UP000216001">
    <property type="component" value="Unassembled WGS sequence"/>
</dbReference>
<sequence length="151" mass="17235">MMIHYVVGLMSLGLISFLSTAQNLEQQFSLWVENEKDKIECFEQQSSFKYCLGKSSNKGLAVFDQKGQEIYQLYYFDNWPDEAQDGVYRIRKENKIGFADAITGEIVVDAIYDCAYPFEAGKAKVGIGCETQTDGEHSWWVGGKWTTITRQ</sequence>
<dbReference type="GeneID" id="92273779"/>
<dbReference type="EMBL" id="JAOWIN010000011">
    <property type="protein sequence ID" value="MDI9093884.1"/>
    <property type="molecule type" value="Genomic_DNA"/>
</dbReference>
<comment type="caution">
    <text evidence="3">The sequence shown here is derived from an EMBL/GenBank/DDBJ whole genome shotgun (WGS) entry which is preliminary data.</text>
</comment>
<reference evidence="3 4" key="1">
    <citation type="submission" date="2017-07" db="EMBL/GenBank/DDBJ databases">
        <title>blaIMP-27 on transferable plasmids in Proteus mirabilis and Providencia rettgeri.</title>
        <authorList>
            <person name="Potter R."/>
        </authorList>
    </citation>
    <scope>NUCLEOTIDE SEQUENCE [LARGE SCALE GENOMIC DNA]</scope>
    <source>
        <strain evidence="3 4">PR1</strain>
    </source>
</reference>
<keyword evidence="1" id="KW-0732">Signal</keyword>
<evidence type="ECO:0000256" key="1">
    <source>
        <dbReference type="SAM" id="SignalP"/>
    </source>
</evidence>
<evidence type="ECO:0000313" key="3">
    <source>
        <dbReference type="EMBL" id="OZS75633.1"/>
    </source>
</evidence>
<dbReference type="RefSeq" id="WP_004260591.1">
    <property type="nucleotide sequence ID" value="NZ_AP022371.1"/>
</dbReference>
<reference evidence="2" key="2">
    <citation type="submission" date="2022-10" db="EMBL/GenBank/DDBJ databases">
        <title>Bacterial isolates recovered from the One Health project in Brazil.</title>
        <authorList>
            <person name="Valiatti T.B."/>
            <person name="Santos F."/>
            <person name="Cayo R."/>
            <person name="Gales A.C."/>
        </authorList>
    </citation>
    <scope>NUCLEOTIDE SEQUENCE</scope>
    <source>
        <strain evidence="2">PVR188</strain>
    </source>
</reference>
<organism evidence="3 4">
    <name type="scientific">Providencia rettgeri</name>
    <dbReference type="NCBI Taxonomy" id="587"/>
    <lineage>
        <taxon>Bacteria</taxon>
        <taxon>Pseudomonadati</taxon>
        <taxon>Pseudomonadota</taxon>
        <taxon>Gammaproteobacteria</taxon>
        <taxon>Enterobacterales</taxon>
        <taxon>Morganellaceae</taxon>
        <taxon>Providencia</taxon>
    </lineage>
</organism>
<name>A0A264VWF3_PRORE</name>
<feature type="signal peptide" evidence="1">
    <location>
        <begin position="1"/>
        <end position="21"/>
    </location>
</feature>
<evidence type="ECO:0000313" key="2">
    <source>
        <dbReference type="EMBL" id="MDI9093884.1"/>
    </source>
</evidence>
<dbReference type="AlphaFoldDB" id="A0A264VWF3"/>
<evidence type="ECO:0000313" key="4">
    <source>
        <dbReference type="Proteomes" id="UP000216001"/>
    </source>
</evidence>
<dbReference type="EMBL" id="NOWC01000004">
    <property type="protein sequence ID" value="OZS75633.1"/>
    <property type="molecule type" value="Genomic_DNA"/>
</dbReference>
<dbReference type="Proteomes" id="UP001159001">
    <property type="component" value="Unassembled WGS sequence"/>
</dbReference>
<gene>
    <name evidence="3" type="ORF">CHI95_04935</name>
    <name evidence="2" type="ORF">OGX73_14770</name>
</gene>
<protein>
    <submittedName>
        <fullName evidence="2">WG repeat-containing protein</fullName>
    </submittedName>
</protein>
<proteinExistence type="predicted"/>
<feature type="chain" id="PRO_5011915174" evidence="1">
    <location>
        <begin position="22"/>
        <end position="151"/>
    </location>
</feature>
<accession>A0A264VWF3</accession>